<dbReference type="PATRIC" id="fig|401562.3.peg.4452"/>
<name>A0A175R3Q8_9HYPH</name>
<dbReference type="CDD" id="cd19607">
    <property type="entry name" value="GTA_TIM-barrel-like"/>
    <property type="match status" value="1"/>
</dbReference>
<organism evidence="4 5">
    <name type="scientific">Aureimonas ureilytica</name>
    <dbReference type="NCBI Taxonomy" id="401562"/>
    <lineage>
        <taxon>Bacteria</taxon>
        <taxon>Pseudomonadati</taxon>
        <taxon>Pseudomonadota</taxon>
        <taxon>Alphaproteobacteria</taxon>
        <taxon>Hyphomicrobiales</taxon>
        <taxon>Aurantimonadaceae</taxon>
        <taxon>Aureimonas</taxon>
    </lineage>
</organism>
<evidence type="ECO:0000259" key="3">
    <source>
        <dbReference type="Pfam" id="PF23666"/>
    </source>
</evidence>
<comment type="caution">
    <text evidence="4">The sequence shown here is derived from an EMBL/GenBank/DDBJ whole genome shotgun (WGS) entry which is preliminary data.</text>
</comment>
<dbReference type="InterPro" id="IPR032876">
    <property type="entry name" value="J_dom"/>
</dbReference>
<dbReference type="Pfam" id="PF13550">
    <property type="entry name" value="Phage-tail_3"/>
    <property type="match status" value="1"/>
</dbReference>
<evidence type="ECO:0000313" key="4">
    <source>
        <dbReference type="EMBL" id="KTQ85336.1"/>
    </source>
</evidence>
<protein>
    <recommendedName>
        <fullName evidence="6">Host specificity protein</fullName>
    </recommendedName>
</protein>
<feature type="domain" description="GTA TIM-barrel-like" evidence="1">
    <location>
        <begin position="430"/>
        <end position="728"/>
    </location>
</feature>
<dbReference type="EMBL" id="LDPZ01000061">
    <property type="protein sequence ID" value="KTQ85336.1"/>
    <property type="molecule type" value="Genomic_DNA"/>
</dbReference>
<gene>
    <name evidence="4" type="ORF">NS226_20145</name>
</gene>
<dbReference type="Pfam" id="PF13547">
    <property type="entry name" value="GTA_TIM"/>
    <property type="match status" value="1"/>
</dbReference>
<dbReference type="RefSeq" id="WP_058636487.1">
    <property type="nucleotide sequence ID" value="NZ_LDPZ01000061.1"/>
</dbReference>
<feature type="domain" description="Tip attachment protein J" evidence="2">
    <location>
        <begin position="788"/>
        <end position="946"/>
    </location>
</feature>
<evidence type="ECO:0008006" key="6">
    <source>
        <dbReference type="Google" id="ProtNLM"/>
    </source>
</evidence>
<reference evidence="4 5" key="1">
    <citation type="journal article" date="2016" name="Front. Microbiol.">
        <title>Genomic Resource of Rice Seed Associated Bacteria.</title>
        <authorList>
            <person name="Midha S."/>
            <person name="Bansal K."/>
            <person name="Sharma S."/>
            <person name="Kumar N."/>
            <person name="Patil P.P."/>
            <person name="Chaudhry V."/>
            <person name="Patil P.B."/>
        </authorList>
    </citation>
    <scope>NUCLEOTIDE SEQUENCE [LARGE SCALE GENOMIC DNA]</scope>
    <source>
        <strain evidence="4 5">NS226</strain>
    </source>
</reference>
<evidence type="ECO:0000259" key="1">
    <source>
        <dbReference type="Pfam" id="PF13547"/>
    </source>
</evidence>
<dbReference type="OrthoDB" id="8445115at2"/>
<dbReference type="Proteomes" id="UP000078272">
    <property type="component" value="Unassembled WGS sequence"/>
</dbReference>
<evidence type="ECO:0000259" key="2">
    <source>
        <dbReference type="Pfam" id="PF13550"/>
    </source>
</evidence>
<dbReference type="SUPFAM" id="SSF51445">
    <property type="entry name" value="(Trans)glycosidases"/>
    <property type="match status" value="1"/>
</dbReference>
<dbReference type="STRING" id="401562.NS365_12995"/>
<dbReference type="Gene3D" id="3.20.20.80">
    <property type="entry name" value="Glycosidases"/>
    <property type="match status" value="1"/>
</dbReference>
<dbReference type="InterPro" id="IPR017853">
    <property type="entry name" value="GH"/>
</dbReference>
<accession>A0A175R3Q8</accession>
<proteinExistence type="predicted"/>
<dbReference type="InterPro" id="IPR025195">
    <property type="entry name" value="GTA_TIM_dom"/>
</dbReference>
<dbReference type="InterPro" id="IPR056490">
    <property type="entry name" value="Rcc01698_C"/>
</dbReference>
<evidence type="ECO:0000313" key="5">
    <source>
        <dbReference type="Proteomes" id="UP000078272"/>
    </source>
</evidence>
<feature type="domain" description="Rcc01698-like C-terminal" evidence="3">
    <location>
        <begin position="1033"/>
        <end position="1132"/>
    </location>
</feature>
<dbReference type="Pfam" id="PF23666">
    <property type="entry name" value="Rcc01698_C"/>
    <property type="match status" value="1"/>
</dbReference>
<sequence>MATILLQAAGGALGGLIGGPFGAMAGRAIGALGGSAIDGALFGARTKRQGPRLTASRIMEADEGAGVARLYGTARIAGQVIWTTRFEEVATTERTGGKGSARGRGEVTTYSYFGNVAIGLCEGPIAHVRRIWADGEELDLSLVTWRLHKGTEDQEPDPLIEARQGQGNAPAYRGLAYLVFERLPLERWGNRIPQISCEAIRPVGELEAGLRAITIIPGATEHGLDPLPVRERVGPGEDRLINRNMLHGPSDLTASLDELTALCPSLERAALVVSWFADDLRVGHASVRPGVEVRQRDETVPWRGGGVTRDEARLISQIDGAPAYGGTPSDAGVLRAIAELRGRGLKVTLYPFLMMDVPDGNGLPDPYGGAEQAPYPWRGRMTLDLASGRKGSADRTAVARGDIARFLGQAKVSDFAVAGREVTYGGAPEWSYRRMILHAAHLAKLSGGVDAFVIGSEMRGLTSLRDEAGRFPFVDGLLTLAREVKALLPATLVTYAADWSEYFGYQPQDGSGDVFFQLDALWSDPAIGAIGIDNYLPLADWREGEAAAEAPSPYDREALGRGIARGEYFDWFYAGDAARRAGQRSPISDGLGKPWVFRAKDLTSWWSNPHVERRGGVEQAEPTAWVPMSKPIWFTELGCPAIDKGANQPNVFYDPKSAESAWPHFSNGGRDDLAQRRFLEAHLRHWNPAAAGFEAANNPVSPIYGGRMVPPEAIHVWCWDARPAPAFPDRADVWADGGNWERGHWLTGRLGRAPLDGLIDHLLHDHGFALGDTAEVDGDLGGFLVPGPGSARAELEELLRLAGVEAWSESGRLRFRSMARRGRDVLLEALADEGDAPPLEIRRAEPSEMAEEVLVGFSDPARAYQSAVAEAALGDADRPKQVHVELPIVLSEGQARRLAADLLDRETGERETANFALSPAALSLSPGDHIRLPGGEGVWRIERIEDGLLRRVEASRLRSLVPRPVEAGNVEVPASVQPAFASRPVVHWMDLPEIEGIGGAAVAAMSRPFVPLDLFASVTDTGFQSFARIGRPATLGALAQPLGAGREGVFDRTHAPVVELAFGALSSVPEAALMAGANRAAIRSASGAWEVIQFGEAEEIEPGRFRLRYLLRALNGTEAAMRAGHPKGAAFVLLDGACVPVPAAVSGLGMERHWLAAPSGRPLGDEAADRQTVALGRRALQPLSPCHLTGRIAADGTLSLQWVRRSRAAVEGWDEADMPLGEEREAYRVTLSAEGGSNLALDADEPALRVEASVWRAVLPSGGTRLDIAVAQVSASVGPGEARRISFATLV</sequence>